<keyword evidence="1" id="KW-0472">Membrane</keyword>
<sequence length="71" mass="8149">MEDIWAVFCGKPCNFDWMSVAQPSSCINHAFIICCDVILMLFLIFTISVKYTNVPSFSRFSRLQLTCAIFN</sequence>
<reference evidence="3" key="1">
    <citation type="submission" date="2015-12" db="EMBL/GenBank/DDBJ databases">
        <title>Gene expression during late stages of embryo sac development: a critical building block for successful pollen-pistil interactions.</title>
        <authorList>
            <person name="Liu Y."/>
            <person name="Joly V."/>
            <person name="Sabar M."/>
            <person name="Matton D.P."/>
        </authorList>
    </citation>
    <scope>NUCLEOTIDE SEQUENCE</scope>
</reference>
<dbReference type="InterPro" id="IPR056228">
    <property type="entry name" value="ABCC10-like_N"/>
</dbReference>
<feature type="domain" description="ABCC10-like N-terminal" evidence="2">
    <location>
        <begin position="1"/>
        <end position="71"/>
    </location>
</feature>
<keyword evidence="1" id="KW-1133">Transmembrane helix</keyword>
<protein>
    <submittedName>
        <fullName evidence="3">Putative ovule protein</fullName>
    </submittedName>
</protein>
<dbReference type="Pfam" id="PF24358">
    <property type="entry name" value="ABCC10_N"/>
    <property type="match status" value="1"/>
</dbReference>
<evidence type="ECO:0000313" key="3">
    <source>
        <dbReference type="EMBL" id="JAP08550.1"/>
    </source>
</evidence>
<accession>A0A0V0GMU2</accession>
<feature type="transmembrane region" description="Helical" evidence="1">
    <location>
        <begin position="27"/>
        <end position="49"/>
    </location>
</feature>
<feature type="non-terminal residue" evidence="3">
    <location>
        <position position="71"/>
    </location>
</feature>
<organism evidence="3">
    <name type="scientific">Solanum chacoense</name>
    <name type="common">Chaco potato</name>
    <dbReference type="NCBI Taxonomy" id="4108"/>
    <lineage>
        <taxon>Eukaryota</taxon>
        <taxon>Viridiplantae</taxon>
        <taxon>Streptophyta</taxon>
        <taxon>Embryophyta</taxon>
        <taxon>Tracheophyta</taxon>
        <taxon>Spermatophyta</taxon>
        <taxon>Magnoliopsida</taxon>
        <taxon>eudicotyledons</taxon>
        <taxon>Gunneridae</taxon>
        <taxon>Pentapetalae</taxon>
        <taxon>asterids</taxon>
        <taxon>lamiids</taxon>
        <taxon>Solanales</taxon>
        <taxon>Solanaceae</taxon>
        <taxon>Solanoideae</taxon>
        <taxon>Solaneae</taxon>
        <taxon>Solanum</taxon>
    </lineage>
</organism>
<evidence type="ECO:0000256" key="1">
    <source>
        <dbReference type="SAM" id="Phobius"/>
    </source>
</evidence>
<proteinExistence type="predicted"/>
<name>A0A0V0GMU2_SOLCH</name>
<dbReference type="EMBL" id="GEDG01036714">
    <property type="protein sequence ID" value="JAP08550.1"/>
    <property type="molecule type" value="Transcribed_RNA"/>
</dbReference>
<evidence type="ECO:0000259" key="2">
    <source>
        <dbReference type="Pfam" id="PF24358"/>
    </source>
</evidence>
<keyword evidence="1" id="KW-0812">Transmembrane</keyword>
<dbReference type="AlphaFoldDB" id="A0A0V0GMU2"/>